<dbReference type="EMBL" id="MNQU01000231">
    <property type="protein sequence ID" value="OKZ32435.1"/>
    <property type="molecule type" value="Genomic_DNA"/>
</dbReference>
<dbReference type="Pfam" id="PF00535">
    <property type="entry name" value="Glycos_transf_2"/>
    <property type="match status" value="1"/>
</dbReference>
<gene>
    <name evidence="4" type="ORF">BHV79_10200</name>
</gene>
<dbReference type="PANTHER" id="PTHR22916:SF51">
    <property type="entry name" value="GLYCOSYLTRANSFERASE EPSH-RELATED"/>
    <property type="match status" value="1"/>
</dbReference>
<reference evidence="4 5" key="1">
    <citation type="journal article" date="2016" name="Nat. Biotechnol.">
        <title>Measurement of bacterial replication rates in microbial communities.</title>
        <authorList>
            <person name="Brown C.T."/>
            <person name="Olm M.R."/>
            <person name="Thomas B.C."/>
            <person name="Banfield J.F."/>
        </authorList>
    </citation>
    <scope>NUCLEOTIDE SEQUENCE [LARGE SCALE GENOMIC DNA]</scope>
    <source>
        <strain evidence="4">45_41</strain>
    </source>
</reference>
<dbReference type="Proteomes" id="UP000186549">
    <property type="component" value="Unassembled WGS sequence"/>
</dbReference>
<keyword evidence="1" id="KW-0328">Glycosyltransferase</keyword>
<evidence type="ECO:0000313" key="5">
    <source>
        <dbReference type="Proteomes" id="UP000186549"/>
    </source>
</evidence>
<evidence type="ECO:0000259" key="3">
    <source>
        <dbReference type="Pfam" id="PF00535"/>
    </source>
</evidence>
<evidence type="ECO:0000313" key="4">
    <source>
        <dbReference type="EMBL" id="OKZ32435.1"/>
    </source>
</evidence>
<sequence>MTVPKISIIVPVFNVEQYLPRCIDSILNQSFRNFELLLIDDGSSDNSGNICDRYAKNDFRIKVFHKKNGGVSSARNVGIDNAIGDWIFFSDADDELFPNGLSILYASIGHNVDLVMAGYERYSNDGKLAYSMPIRSHRILNRKEGVRNMFRPLYYEYQGYLWTKLFKREIIQLGVRFDERIYFNEDRLFCVNYLCLQKGNVFYTTTPVYKYYERSSSAISTLKKEFNYKFLTDFDSYIQIMHLVSIYGLLQDAKIIKFSFISSYMRIQNMMKYNGIQDLKLKSRMKNVLYQYVSSIDLLWYYLVMYGKRLAKKLGMNKKSIVRKFFRKYWFNE</sequence>
<accession>A0A1Q6I0P0</accession>
<proteinExistence type="predicted"/>
<feature type="domain" description="Glycosyltransferase 2-like" evidence="3">
    <location>
        <begin position="7"/>
        <end position="149"/>
    </location>
</feature>
<evidence type="ECO:0000256" key="2">
    <source>
        <dbReference type="ARBA" id="ARBA00022679"/>
    </source>
</evidence>
<evidence type="ECO:0000256" key="1">
    <source>
        <dbReference type="ARBA" id="ARBA00022676"/>
    </source>
</evidence>
<dbReference type="AlphaFoldDB" id="A0A1Q6I0P0"/>
<organism evidence="4 5">
    <name type="scientific">Bacteroides uniformis</name>
    <dbReference type="NCBI Taxonomy" id="820"/>
    <lineage>
        <taxon>Bacteria</taxon>
        <taxon>Pseudomonadati</taxon>
        <taxon>Bacteroidota</taxon>
        <taxon>Bacteroidia</taxon>
        <taxon>Bacteroidales</taxon>
        <taxon>Bacteroidaceae</taxon>
        <taxon>Bacteroides</taxon>
    </lineage>
</organism>
<dbReference type="InterPro" id="IPR001173">
    <property type="entry name" value="Glyco_trans_2-like"/>
</dbReference>
<keyword evidence="2" id="KW-0808">Transferase</keyword>
<dbReference type="GO" id="GO:0016758">
    <property type="term" value="F:hexosyltransferase activity"/>
    <property type="evidence" value="ECO:0007669"/>
    <property type="project" value="UniProtKB-ARBA"/>
</dbReference>
<dbReference type="SUPFAM" id="SSF53448">
    <property type="entry name" value="Nucleotide-diphospho-sugar transferases"/>
    <property type="match status" value="1"/>
</dbReference>
<comment type="caution">
    <text evidence="4">The sequence shown here is derived from an EMBL/GenBank/DDBJ whole genome shotgun (WGS) entry which is preliminary data.</text>
</comment>
<dbReference type="CDD" id="cd00761">
    <property type="entry name" value="Glyco_tranf_GTA_type"/>
    <property type="match status" value="1"/>
</dbReference>
<dbReference type="PANTHER" id="PTHR22916">
    <property type="entry name" value="GLYCOSYLTRANSFERASE"/>
    <property type="match status" value="1"/>
</dbReference>
<protein>
    <recommendedName>
        <fullName evidence="3">Glycosyltransferase 2-like domain-containing protein</fullName>
    </recommendedName>
</protein>
<dbReference type="InterPro" id="IPR029044">
    <property type="entry name" value="Nucleotide-diphossugar_trans"/>
</dbReference>
<dbReference type="Gene3D" id="3.90.550.10">
    <property type="entry name" value="Spore Coat Polysaccharide Biosynthesis Protein SpsA, Chain A"/>
    <property type="match status" value="1"/>
</dbReference>
<name>A0A1Q6I0P0_BACUN</name>